<name>A0A1V9G2N1_9BACT</name>
<dbReference type="EMBL" id="LVYD01000041">
    <property type="protein sequence ID" value="OQP64881.1"/>
    <property type="molecule type" value="Genomic_DNA"/>
</dbReference>
<dbReference type="Pfam" id="PF20243">
    <property type="entry name" value="MbnP"/>
    <property type="match status" value="1"/>
</dbReference>
<proteinExistence type="predicted"/>
<organism evidence="2 3">
    <name type="scientific">Niastella vici</name>
    <dbReference type="NCBI Taxonomy" id="1703345"/>
    <lineage>
        <taxon>Bacteria</taxon>
        <taxon>Pseudomonadati</taxon>
        <taxon>Bacteroidota</taxon>
        <taxon>Chitinophagia</taxon>
        <taxon>Chitinophagales</taxon>
        <taxon>Chitinophagaceae</taxon>
        <taxon>Niastella</taxon>
    </lineage>
</organism>
<feature type="domain" description="Copper-binding protein MbnP-like" evidence="1">
    <location>
        <begin position="32"/>
        <end position="227"/>
    </location>
</feature>
<dbReference type="PROSITE" id="PS51257">
    <property type="entry name" value="PROKAR_LIPOPROTEIN"/>
    <property type="match status" value="1"/>
</dbReference>
<dbReference type="Proteomes" id="UP000192796">
    <property type="component" value="Unassembled WGS sequence"/>
</dbReference>
<dbReference type="InterPro" id="IPR046863">
    <property type="entry name" value="MbnP-like_dom"/>
</dbReference>
<evidence type="ECO:0000313" key="2">
    <source>
        <dbReference type="EMBL" id="OQP64881.1"/>
    </source>
</evidence>
<gene>
    <name evidence="2" type="ORF">A3860_19205</name>
</gene>
<dbReference type="AlphaFoldDB" id="A0A1V9G2N1"/>
<accession>A0A1V9G2N1</accession>
<evidence type="ECO:0000259" key="1">
    <source>
        <dbReference type="Pfam" id="PF20243"/>
    </source>
</evidence>
<dbReference type="STRING" id="1703345.A3860_19205"/>
<protein>
    <recommendedName>
        <fullName evidence="1">Copper-binding protein MbnP-like domain-containing protein</fullName>
    </recommendedName>
</protein>
<reference evidence="2 3" key="1">
    <citation type="submission" date="2016-03" db="EMBL/GenBank/DDBJ databases">
        <title>Niastella vici sp. nov., isolated from farmland soil.</title>
        <authorList>
            <person name="Chen L."/>
            <person name="Wang D."/>
            <person name="Yang S."/>
            <person name="Wang G."/>
        </authorList>
    </citation>
    <scope>NUCLEOTIDE SEQUENCE [LARGE SCALE GENOMIC DNA]</scope>
    <source>
        <strain evidence="2 3">DJ57</strain>
    </source>
</reference>
<keyword evidence="3" id="KW-1185">Reference proteome</keyword>
<sequence length="256" mass="28853">MPKLCIVLLLGTAIISCQKELKFDEEPQKDHNLVLKFKPVVLYDSVPLVLGKAYTNYFKESFTPTAFKFYVHNFQMINTDSGKIFKLANDKYYLVDFSDSASTEIKISILPYVYNRISFSIGVDSAQNVSGAQTDALDPAKGMFWTWNTGYIMAKLEGTSPKSAQAGKFEYHIGGFSGTESVLKTVNLLFPYAQNLDLKPGKTSEMFITCDAYDWFYNPWDIKISENPVISTPGELAKQVAENYSKMFTVDSVFNE</sequence>
<evidence type="ECO:0000313" key="3">
    <source>
        <dbReference type="Proteomes" id="UP000192796"/>
    </source>
</evidence>
<comment type="caution">
    <text evidence="2">The sequence shown here is derived from an EMBL/GenBank/DDBJ whole genome shotgun (WGS) entry which is preliminary data.</text>
</comment>